<dbReference type="RefSeq" id="XP_044953984.1">
    <property type="nucleotide sequence ID" value="XM_045098049.1"/>
</dbReference>
<proteinExistence type="predicted"/>
<dbReference type="InterPro" id="IPR053197">
    <property type="entry name" value="F-box_SCFL_complex_component"/>
</dbReference>
<dbReference type="InterPro" id="IPR032675">
    <property type="entry name" value="LRR_dom_sf"/>
</dbReference>
<dbReference type="CDD" id="cd22160">
    <property type="entry name" value="F-box_AtFBL13-like"/>
    <property type="match status" value="1"/>
</dbReference>
<dbReference type="SUPFAM" id="SSF81383">
    <property type="entry name" value="F-box domain"/>
    <property type="match status" value="1"/>
</dbReference>
<dbReference type="AlphaFoldDB" id="A0A287V773"/>
<protein>
    <submittedName>
        <fullName evidence="1">Uncharacterized protein</fullName>
    </submittedName>
</protein>
<dbReference type="Gene3D" id="3.80.10.10">
    <property type="entry name" value="Ribonuclease Inhibitor"/>
    <property type="match status" value="1"/>
</dbReference>
<dbReference type="Gramene" id="HORVU.MOREX.r3.6HG0630490.1">
    <property type="protein sequence ID" value="HORVU.MOREX.r3.6HG0630490.1"/>
    <property type="gene ID" value="HORVU.MOREX.r3.6HG0630490"/>
</dbReference>
<evidence type="ECO:0000313" key="1">
    <source>
        <dbReference type="EnsemblPlants" id="HORVU.MOREX.r3.6HG0630490.1"/>
    </source>
</evidence>
<dbReference type="InParanoid" id="A0A287V773"/>
<dbReference type="Pfam" id="PF00646">
    <property type="entry name" value="F-box"/>
    <property type="match status" value="1"/>
</dbReference>
<dbReference type="EnsemblPlants" id="HORVU.MOREX.r3.6HG0630490.1">
    <property type="protein sequence ID" value="HORVU.MOREX.r3.6HG0630490.1"/>
    <property type="gene ID" value="HORVU.MOREX.r3.6HG0630490"/>
</dbReference>
<sequence length="388" mass="44336">MSRRLKEEGSTAVGEHRIGDLPDDLLAYLMSFLPSRDSVRTCVLARRWRTLWKSVPALRLEDDPRGDDGPRSKFVDELLCRRHPTPLSVCDISSEYNTFHCEEAFKRIKPWLRYAFTHDVRALRVVAGSLTTNLVLVSSHLKRVELCFMQFKRSVDFTGCQALDVLEMKGCNILASILCKSVRHLTIKGGCFDDKTRRRISAPNLISLKLAPCQGLTPLLDSMPSLVTASVESFDQQYHYCFDVPCEGCDRQAGFPVVLEGLSAATNLELTTDDQLSIFRMDLKWCPMFSKLKCLLLNKWCVADDFTELVYFLQHSPILETLTLRLDFQAHEKEHVMETYEIYDPKEQSSLSKHLKVVKIIRSSMKQDVIVDRILKILCAHGVLFRAI</sequence>
<evidence type="ECO:0000313" key="2">
    <source>
        <dbReference type="Proteomes" id="UP000011116"/>
    </source>
</evidence>
<dbReference type="PANTHER" id="PTHR34223">
    <property type="entry name" value="OS11G0201299 PROTEIN"/>
    <property type="match status" value="1"/>
</dbReference>
<gene>
    <name evidence="1" type="primary">LOC123404125</name>
</gene>
<name>A0A287V773_HORVV</name>
<dbReference type="OrthoDB" id="1939276at2759"/>
<organism evidence="1 2">
    <name type="scientific">Hordeum vulgare subsp. vulgare</name>
    <name type="common">Domesticated barley</name>
    <dbReference type="NCBI Taxonomy" id="112509"/>
    <lineage>
        <taxon>Eukaryota</taxon>
        <taxon>Viridiplantae</taxon>
        <taxon>Streptophyta</taxon>
        <taxon>Embryophyta</taxon>
        <taxon>Tracheophyta</taxon>
        <taxon>Spermatophyta</taxon>
        <taxon>Magnoliopsida</taxon>
        <taxon>Liliopsida</taxon>
        <taxon>Poales</taxon>
        <taxon>Poaceae</taxon>
        <taxon>BOP clade</taxon>
        <taxon>Pooideae</taxon>
        <taxon>Triticodae</taxon>
        <taxon>Triticeae</taxon>
        <taxon>Hordeinae</taxon>
        <taxon>Hordeum</taxon>
    </lineage>
</organism>
<dbReference type="InterPro" id="IPR036047">
    <property type="entry name" value="F-box-like_dom_sf"/>
</dbReference>
<dbReference type="SUPFAM" id="SSF52047">
    <property type="entry name" value="RNI-like"/>
    <property type="match status" value="1"/>
</dbReference>
<reference evidence="1" key="2">
    <citation type="submission" date="2020-10" db="EMBL/GenBank/DDBJ databases">
        <authorList>
            <person name="Scholz U."/>
            <person name="Mascher M."/>
            <person name="Fiebig A."/>
        </authorList>
    </citation>
    <scope>NUCLEOTIDE SEQUENCE [LARGE SCALE GENOMIC DNA]</scope>
    <source>
        <strain evidence="1">cv. Morex</strain>
    </source>
</reference>
<reference evidence="2" key="1">
    <citation type="journal article" date="2012" name="Nature">
        <title>A physical, genetic and functional sequence assembly of the barley genome.</title>
        <authorList>
            <consortium name="The International Barley Genome Sequencing Consortium"/>
            <person name="Mayer K.F."/>
            <person name="Waugh R."/>
            <person name="Brown J.W."/>
            <person name="Schulman A."/>
            <person name="Langridge P."/>
            <person name="Platzer M."/>
            <person name="Fincher G.B."/>
            <person name="Muehlbauer G.J."/>
            <person name="Sato K."/>
            <person name="Close T.J."/>
            <person name="Wise R.P."/>
            <person name="Stein N."/>
        </authorList>
    </citation>
    <scope>NUCLEOTIDE SEQUENCE [LARGE SCALE GENOMIC DNA]</scope>
    <source>
        <strain evidence="2">cv. Morex</strain>
    </source>
</reference>
<dbReference type="Proteomes" id="UP000011116">
    <property type="component" value="Chromosome 6H"/>
</dbReference>
<dbReference type="Gramene" id="HORVU.MOREX.r2.6HG0523440.1">
    <property type="protein sequence ID" value="HORVU.MOREX.r2.6HG0523440.1"/>
    <property type="gene ID" value="HORVU.MOREX.r2.6HG0523440"/>
</dbReference>
<reference evidence="1" key="3">
    <citation type="submission" date="2022-01" db="UniProtKB">
        <authorList>
            <consortium name="EnsemblPlants"/>
        </authorList>
    </citation>
    <scope>IDENTIFICATION</scope>
    <source>
        <strain evidence="1">subsp. vulgare</strain>
    </source>
</reference>
<dbReference type="InterPro" id="IPR001810">
    <property type="entry name" value="F-box_dom"/>
</dbReference>
<dbReference type="Gene3D" id="1.20.1280.50">
    <property type="match status" value="1"/>
</dbReference>
<dbReference type="PROSITE" id="PS50181">
    <property type="entry name" value="FBOX"/>
    <property type="match status" value="1"/>
</dbReference>
<dbReference type="InterPro" id="IPR053781">
    <property type="entry name" value="F-box_AtFBL13-like"/>
</dbReference>
<dbReference type="KEGG" id="hvg:123404125"/>
<accession>A0A287V773</accession>
<dbReference type="GeneID" id="123404125"/>
<dbReference type="PANTHER" id="PTHR34223:SF108">
    <property type="entry name" value="F-BOX DOMAIN-CONTAINING PROTEIN"/>
    <property type="match status" value="1"/>
</dbReference>
<keyword evidence="2" id="KW-1185">Reference proteome</keyword>
<dbReference type="ExpressionAtlas" id="A0A287V773">
    <property type="expression patterns" value="baseline"/>
</dbReference>